<reference evidence="2" key="2">
    <citation type="submission" date="2015-06" db="UniProtKB">
        <authorList>
            <consortium name="EnsemblPlants"/>
        </authorList>
    </citation>
    <scope>IDENTIFICATION</scope>
</reference>
<keyword evidence="3" id="KW-1185">Reference proteome</keyword>
<protein>
    <recommendedName>
        <fullName evidence="4">BRI1 kinase inhibitor 1</fullName>
    </recommendedName>
</protein>
<dbReference type="InterPro" id="IPR039620">
    <property type="entry name" value="BKI1/MAKR1/3/4"/>
</dbReference>
<dbReference type="GO" id="GO:0005886">
    <property type="term" value="C:plasma membrane"/>
    <property type="evidence" value="ECO:0007669"/>
    <property type="project" value="InterPro"/>
</dbReference>
<dbReference type="OMA" id="VRKYVAM"/>
<evidence type="ECO:0000313" key="3">
    <source>
        <dbReference type="Proteomes" id="UP000008022"/>
    </source>
</evidence>
<sequence>MSSPVRRVGSDLSSGIYSAAASHGHQQQTTSDNGHGSANDDDDDDVAKAKQRLSSLLFSGVGTWRRSVDGSGGDSKRQVKGNSSRGGGGGLDIAQLVKKYASMVERLFFASSLSNNRRRGGGDQSGRRTELRRRRHSFIISGLRRGAAAAAAAPSKRHEGSWLFSAPASLRGSPVASGHLSVKVSTSSEESTMEELHSAVQAAIAHCKNSIAAAAPSSRPAAATTPTGVNADAVVACTSSRAS</sequence>
<dbReference type="Proteomes" id="UP000008022">
    <property type="component" value="Unassembled WGS sequence"/>
</dbReference>
<evidence type="ECO:0000256" key="1">
    <source>
        <dbReference type="SAM" id="MobiDB-lite"/>
    </source>
</evidence>
<evidence type="ECO:0008006" key="4">
    <source>
        <dbReference type="Google" id="ProtNLM"/>
    </source>
</evidence>
<feature type="region of interest" description="Disordered" evidence="1">
    <location>
        <begin position="114"/>
        <end position="133"/>
    </location>
</feature>
<feature type="region of interest" description="Disordered" evidence="1">
    <location>
        <begin position="63"/>
        <end position="91"/>
    </location>
</feature>
<evidence type="ECO:0000313" key="2">
    <source>
        <dbReference type="EnsemblPlants" id="ORUFI08G20070.1"/>
    </source>
</evidence>
<feature type="compositionally biased region" description="Polar residues" evidence="1">
    <location>
        <begin position="24"/>
        <end position="36"/>
    </location>
</feature>
<dbReference type="Gramene" id="ORUFI08G20070.1">
    <property type="protein sequence ID" value="ORUFI08G20070.1"/>
    <property type="gene ID" value="ORUFI08G20070"/>
</dbReference>
<name>A0A0E0QK80_ORYRU</name>
<dbReference type="HOGENOM" id="CLU_096634_0_0_1"/>
<dbReference type="AlphaFoldDB" id="A0A0E0QK80"/>
<dbReference type="EnsemblPlants" id="ORUFI08G20070.1">
    <property type="protein sequence ID" value="ORUFI08G20070.1"/>
    <property type="gene ID" value="ORUFI08G20070"/>
</dbReference>
<organism evidence="2 3">
    <name type="scientific">Oryza rufipogon</name>
    <name type="common">Brownbeard rice</name>
    <name type="synonym">Asian wild rice</name>
    <dbReference type="NCBI Taxonomy" id="4529"/>
    <lineage>
        <taxon>Eukaryota</taxon>
        <taxon>Viridiplantae</taxon>
        <taxon>Streptophyta</taxon>
        <taxon>Embryophyta</taxon>
        <taxon>Tracheophyta</taxon>
        <taxon>Spermatophyta</taxon>
        <taxon>Magnoliopsida</taxon>
        <taxon>Liliopsida</taxon>
        <taxon>Poales</taxon>
        <taxon>Poaceae</taxon>
        <taxon>BOP clade</taxon>
        <taxon>Oryzoideae</taxon>
        <taxon>Oryzeae</taxon>
        <taxon>Oryzinae</taxon>
        <taxon>Oryza</taxon>
    </lineage>
</organism>
<dbReference type="STRING" id="4529.A0A0E0QK80"/>
<dbReference type="PANTHER" id="PTHR33312">
    <property type="entry name" value="MEMBRANE-ASSOCIATED KINASE REGULATOR 4-RELATED"/>
    <property type="match status" value="1"/>
</dbReference>
<accession>A0A0E0QK80</accession>
<reference evidence="3" key="1">
    <citation type="submission" date="2013-06" db="EMBL/GenBank/DDBJ databases">
        <authorList>
            <person name="Zhao Q."/>
        </authorList>
    </citation>
    <scope>NUCLEOTIDE SEQUENCE</scope>
    <source>
        <strain evidence="3">cv. W1943</strain>
    </source>
</reference>
<dbReference type="GO" id="GO:0019210">
    <property type="term" value="F:kinase inhibitor activity"/>
    <property type="evidence" value="ECO:0007669"/>
    <property type="project" value="InterPro"/>
</dbReference>
<feature type="region of interest" description="Disordered" evidence="1">
    <location>
        <begin position="1"/>
        <end position="46"/>
    </location>
</feature>
<dbReference type="PANTHER" id="PTHR33312:SF19">
    <property type="entry name" value="BRI1 KINASE INHIBITOR 1"/>
    <property type="match status" value="1"/>
</dbReference>
<proteinExistence type="predicted"/>